<proteinExistence type="predicted"/>
<accession>A0A318TIX2</accession>
<organism evidence="1 2">
    <name type="scientific">Rhodopseudomonas faecalis</name>
    <dbReference type="NCBI Taxonomy" id="99655"/>
    <lineage>
        <taxon>Bacteria</taxon>
        <taxon>Pseudomonadati</taxon>
        <taxon>Pseudomonadota</taxon>
        <taxon>Alphaproteobacteria</taxon>
        <taxon>Hyphomicrobiales</taxon>
        <taxon>Nitrobacteraceae</taxon>
        <taxon>Rhodopseudomonas</taxon>
    </lineage>
</organism>
<gene>
    <name evidence="1" type="ORF">BJ122_1178</name>
</gene>
<keyword evidence="2" id="KW-1185">Reference proteome</keyword>
<evidence type="ECO:0000313" key="2">
    <source>
        <dbReference type="Proteomes" id="UP000248148"/>
    </source>
</evidence>
<dbReference type="Proteomes" id="UP000248148">
    <property type="component" value="Unassembled WGS sequence"/>
</dbReference>
<comment type="caution">
    <text evidence="1">The sequence shown here is derived from an EMBL/GenBank/DDBJ whole genome shotgun (WGS) entry which is preliminary data.</text>
</comment>
<dbReference type="AlphaFoldDB" id="A0A318TIX2"/>
<dbReference type="RefSeq" id="WP_110781523.1">
    <property type="nucleotide sequence ID" value="NZ_QJTI01000017.1"/>
</dbReference>
<sequence>MSYEDIGIAGDVTEALEAWLARRYDNVVDIEVRGVHEGEYAAIAYAAVQSPESSGPVGAVVLMLKHDPEGGSYGYRIKEMTEDEGPVVDFCPVRILDQLSPTENHFAEHWRDRCRQRVTENEGMPQFSKS</sequence>
<protein>
    <submittedName>
        <fullName evidence="1">Uncharacterized protein</fullName>
    </submittedName>
</protein>
<evidence type="ECO:0000313" key="1">
    <source>
        <dbReference type="EMBL" id="PYF01785.1"/>
    </source>
</evidence>
<name>A0A318TIX2_9BRAD</name>
<dbReference type="OrthoDB" id="6874909at2"/>
<dbReference type="EMBL" id="QJTI01000017">
    <property type="protein sequence ID" value="PYF01785.1"/>
    <property type="molecule type" value="Genomic_DNA"/>
</dbReference>
<reference evidence="1 2" key="1">
    <citation type="submission" date="2018-06" db="EMBL/GenBank/DDBJ databases">
        <title>Genomic Encyclopedia of Archaeal and Bacterial Type Strains, Phase II (KMG-II): from individual species to whole genera.</title>
        <authorList>
            <person name="Goeker M."/>
        </authorList>
    </citation>
    <scope>NUCLEOTIDE SEQUENCE [LARGE SCALE GENOMIC DNA]</scope>
    <source>
        <strain evidence="1 2">JCM 11668</strain>
    </source>
</reference>